<feature type="signal peptide" evidence="1">
    <location>
        <begin position="1"/>
        <end position="27"/>
    </location>
</feature>
<dbReference type="EMBL" id="UARD01000019">
    <property type="protein sequence ID" value="SPV20290.1"/>
    <property type="molecule type" value="Genomic_DNA"/>
</dbReference>
<dbReference type="Proteomes" id="UP000250416">
    <property type="component" value="Unassembled WGS sequence"/>
</dbReference>
<evidence type="ECO:0000313" key="2">
    <source>
        <dbReference type="EMBL" id="SPV20290.1"/>
    </source>
</evidence>
<feature type="chain" id="PRO_5042272966" evidence="1">
    <location>
        <begin position="28"/>
        <end position="244"/>
    </location>
</feature>
<dbReference type="InterPro" id="IPR017853">
    <property type="entry name" value="GH"/>
</dbReference>
<dbReference type="InterPro" id="IPR021488">
    <property type="entry name" value="DUF3142"/>
</dbReference>
<sequence length="244" mass="27690">MKRVANVAYVAYVTCMALLLAGRVAQAGTVDAAQYDTFWLWAGVKPQAVVRGARAVYVLQGQIEASPRDESQVRVIAQGVALPPAPHARVWLVYRAHTLRWTPRVTQIMLAQLERWRASGRTITGIQIDFDARTRHLQDYLEFLRTLRETLPADCRLSITGLLDWSSRIDTDQVNQLRGIVDEVVVQTYQGRRTIPDYADYLPRVARLQLPFRIGIIQGGEWDAPPYLAANPWFRGYVVFLRNG</sequence>
<keyword evidence="1" id="KW-0732">Signal</keyword>
<gene>
    <name evidence="2" type="ORF">NCTC10661_03655</name>
</gene>
<organism evidence="2 3">
    <name type="scientific">Burkholderia cepacia</name>
    <name type="common">Pseudomonas cepacia</name>
    <dbReference type="NCBI Taxonomy" id="292"/>
    <lineage>
        <taxon>Bacteria</taxon>
        <taxon>Pseudomonadati</taxon>
        <taxon>Pseudomonadota</taxon>
        <taxon>Betaproteobacteria</taxon>
        <taxon>Burkholderiales</taxon>
        <taxon>Burkholderiaceae</taxon>
        <taxon>Burkholderia</taxon>
        <taxon>Burkholderia cepacia complex</taxon>
    </lineage>
</organism>
<protein>
    <submittedName>
        <fullName evidence="2">Protein of uncharacterized function (DUF3142)</fullName>
    </submittedName>
</protein>
<proteinExistence type="predicted"/>
<evidence type="ECO:0000256" key="1">
    <source>
        <dbReference type="SAM" id="SignalP"/>
    </source>
</evidence>
<comment type="caution">
    <text evidence="2">The sequence shown here is derived from an EMBL/GenBank/DDBJ whole genome shotgun (WGS) entry which is preliminary data.</text>
</comment>
<name>A0AAE8T3T9_BURCE</name>
<reference evidence="2 3" key="1">
    <citation type="submission" date="2018-06" db="EMBL/GenBank/DDBJ databases">
        <authorList>
            <consortium name="Pathogen Informatics"/>
            <person name="Doyle S."/>
        </authorList>
    </citation>
    <scope>NUCLEOTIDE SEQUENCE [LARGE SCALE GENOMIC DNA]</scope>
    <source>
        <strain evidence="2 3">NCTC10661</strain>
    </source>
</reference>
<dbReference type="Pfam" id="PF11340">
    <property type="entry name" value="DUF3142"/>
    <property type="match status" value="1"/>
</dbReference>
<accession>A0AAE8T3T9</accession>
<dbReference type="AlphaFoldDB" id="A0AAE8T3T9"/>
<evidence type="ECO:0000313" key="3">
    <source>
        <dbReference type="Proteomes" id="UP000250416"/>
    </source>
</evidence>
<dbReference type="SUPFAM" id="SSF51445">
    <property type="entry name" value="(Trans)glycosidases"/>
    <property type="match status" value="1"/>
</dbReference>